<dbReference type="AlphaFoldDB" id="A0AAE1E405"/>
<name>A0AAE1E405_9GAST</name>
<accession>A0AAE1E405</accession>
<proteinExistence type="predicted"/>
<sequence length="90" mass="10042">MFVASNRRNRCYRVTCSWQRTFRQSVKASGPPESFGLELRTAPFRDQTRPTISAECQGNRSTTELDIETGLAVLSSAGEMVLLPSCDNLK</sequence>
<gene>
    <name evidence="1" type="ORF">RRG08_055310</name>
</gene>
<protein>
    <submittedName>
        <fullName evidence="1">Uncharacterized protein</fullName>
    </submittedName>
</protein>
<comment type="caution">
    <text evidence="1">The sequence shown here is derived from an EMBL/GenBank/DDBJ whole genome shotgun (WGS) entry which is preliminary data.</text>
</comment>
<keyword evidence="2" id="KW-1185">Reference proteome</keyword>
<dbReference type="Proteomes" id="UP001283361">
    <property type="component" value="Unassembled WGS sequence"/>
</dbReference>
<evidence type="ECO:0000313" key="2">
    <source>
        <dbReference type="Proteomes" id="UP001283361"/>
    </source>
</evidence>
<dbReference type="EMBL" id="JAWDGP010001389">
    <property type="protein sequence ID" value="KAK3792043.1"/>
    <property type="molecule type" value="Genomic_DNA"/>
</dbReference>
<reference evidence="1" key="1">
    <citation type="journal article" date="2023" name="G3 (Bethesda)">
        <title>A reference genome for the long-term kleptoplast-retaining sea slug Elysia crispata morphotype clarki.</title>
        <authorList>
            <person name="Eastman K.E."/>
            <person name="Pendleton A.L."/>
            <person name="Shaikh M.A."/>
            <person name="Suttiyut T."/>
            <person name="Ogas R."/>
            <person name="Tomko P."/>
            <person name="Gavelis G."/>
            <person name="Widhalm J.R."/>
            <person name="Wisecaver J.H."/>
        </authorList>
    </citation>
    <scope>NUCLEOTIDE SEQUENCE</scope>
    <source>
        <strain evidence="1">ECLA1</strain>
    </source>
</reference>
<organism evidence="1 2">
    <name type="scientific">Elysia crispata</name>
    <name type="common">lettuce slug</name>
    <dbReference type="NCBI Taxonomy" id="231223"/>
    <lineage>
        <taxon>Eukaryota</taxon>
        <taxon>Metazoa</taxon>
        <taxon>Spiralia</taxon>
        <taxon>Lophotrochozoa</taxon>
        <taxon>Mollusca</taxon>
        <taxon>Gastropoda</taxon>
        <taxon>Heterobranchia</taxon>
        <taxon>Euthyneura</taxon>
        <taxon>Panpulmonata</taxon>
        <taxon>Sacoglossa</taxon>
        <taxon>Placobranchoidea</taxon>
        <taxon>Plakobranchidae</taxon>
        <taxon>Elysia</taxon>
    </lineage>
</organism>
<evidence type="ECO:0000313" key="1">
    <source>
        <dbReference type="EMBL" id="KAK3792043.1"/>
    </source>
</evidence>